<evidence type="ECO:0000256" key="1">
    <source>
        <dbReference type="ARBA" id="ARBA00010923"/>
    </source>
</evidence>
<evidence type="ECO:0000313" key="6">
    <source>
        <dbReference type="Proteomes" id="UP000061809"/>
    </source>
</evidence>
<dbReference type="PANTHER" id="PTHR30408:SF13">
    <property type="entry name" value="TYPE I RESTRICTION ENZYME HINDI SPECIFICITY SUBUNIT"/>
    <property type="match status" value="1"/>
</dbReference>
<proteinExistence type="inferred from homology"/>
<dbReference type="InterPro" id="IPR000055">
    <property type="entry name" value="Restrct_endonuc_typeI_TRD"/>
</dbReference>
<protein>
    <submittedName>
        <fullName evidence="5">Type I restriction modification DNA specificity domain protein</fullName>
    </submittedName>
</protein>
<dbReference type="KEGG" id="bcel:BcellWH2_04918"/>
<dbReference type="Pfam" id="PF01420">
    <property type="entry name" value="Methylase_S"/>
    <property type="match status" value="2"/>
</dbReference>
<dbReference type="GO" id="GO:0009307">
    <property type="term" value="P:DNA restriction-modification system"/>
    <property type="evidence" value="ECO:0007669"/>
    <property type="project" value="UniProtKB-KW"/>
</dbReference>
<keyword evidence="3" id="KW-0238">DNA-binding</keyword>
<feature type="domain" description="Type I restriction modification DNA specificity" evidence="4">
    <location>
        <begin position="25"/>
        <end position="193"/>
    </location>
</feature>
<dbReference type="RefSeq" id="WP_082403106.1">
    <property type="nucleotide sequence ID" value="NZ_CP012801.1"/>
</dbReference>
<dbReference type="Gene3D" id="3.90.220.20">
    <property type="entry name" value="DNA methylase specificity domains"/>
    <property type="match status" value="2"/>
</dbReference>
<dbReference type="GO" id="GO:0003677">
    <property type="term" value="F:DNA binding"/>
    <property type="evidence" value="ECO:0007669"/>
    <property type="project" value="UniProtKB-KW"/>
</dbReference>
<evidence type="ECO:0000259" key="4">
    <source>
        <dbReference type="Pfam" id="PF01420"/>
    </source>
</evidence>
<dbReference type="PATRIC" id="fig|246787.4.peg.5077"/>
<feature type="domain" description="Type I restriction modification DNA specificity" evidence="4">
    <location>
        <begin position="223"/>
        <end position="356"/>
    </location>
</feature>
<dbReference type="EMBL" id="CP012801">
    <property type="protein sequence ID" value="ALJ62127.1"/>
    <property type="molecule type" value="Genomic_DNA"/>
</dbReference>
<evidence type="ECO:0000313" key="5">
    <source>
        <dbReference type="EMBL" id="ALJ62127.1"/>
    </source>
</evidence>
<dbReference type="InterPro" id="IPR044946">
    <property type="entry name" value="Restrct_endonuc_typeI_TRD_sf"/>
</dbReference>
<dbReference type="Gene3D" id="1.10.287.1120">
    <property type="entry name" value="Bipartite methylase S protein"/>
    <property type="match status" value="1"/>
</dbReference>
<keyword evidence="2" id="KW-0680">Restriction system</keyword>
<dbReference type="InterPro" id="IPR052021">
    <property type="entry name" value="Type-I_RS_S_subunit"/>
</dbReference>
<dbReference type="REBASE" id="129763">
    <property type="entry name" value="S4.BceWH2ORF4920P"/>
</dbReference>
<sequence>MTTTINNEHKKLNVPNLRFPEFQGEWEEYTLQDVVTFSNGKAHENCVNDDGDYILVNSKFVSTNGQVQKRVTSQLSPLHKYQFVMVMSDLPNGKALAKCFYVEEDNKYTLNQRVCSFTSNDGNVSRFLMYQINRNKYYLRFDDGINQTNLKKSEVLSCPVFIPIVREQEKIATLLCKIDERIATQNKIIDKLQSLIKGIAQKIVRSNKPNVRLYECVECSSSTQQESEVCEQGAYPVYGANGIVGYLDDYNTEGEAVYIIKDGSGVGTVSYVTGKCSATGTLNTLQAKDGYSLQYLYYLLKVFNFEPYKTGMAIPHIYFKDYGKAKVFCPSYTEQLQYARLLSAIDSKLSVEKNTLRNLSLLKQYLLRQMFI</sequence>
<evidence type="ECO:0000256" key="2">
    <source>
        <dbReference type="ARBA" id="ARBA00022747"/>
    </source>
</evidence>
<gene>
    <name evidence="5" type="ORF">BcellWH2_04918</name>
</gene>
<name>A0A0P0GUK0_9BACE</name>
<dbReference type="AlphaFoldDB" id="A0A0P0GUK0"/>
<organism evidence="5 6">
    <name type="scientific">Bacteroides cellulosilyticus</name>
    <dbReference type="NCBI Taxonomy" id="246787"/>
    <lineage>
        <taxon>Bacteria</taxon>
        <taxon>Pseudomonadati</taxon>
        <taxon>Bacteroidota</taxon>
        <taxon>Bacteroidia</taxon>
        <taxon>Bacteroidales</taxon>
        <taxon>Bacteroidaceae</taxon>
        <taxon>Bacteroides</taxon>
    </lineage>
</organism>
<dbReference type="PANTHER" id="PTHR30408">
    <property type="entry name" value="TYPE-1 RESTRICTION ENZYME ECOKI SPECIFICITY PROTEIN"/>
    <property type="match status" value="1"/>
</dbReference>
<reference evidence="5 6" key="1">
    <citation type="journal article" date="2015" name="Science">
        <title>Genetic determinants of in vivo fitness and diet responsiveness in multiple human gut Bacteroides.</title>
        <authorList>
            <person name="Wu M."/>
            <person name="McNulty N.P."/>
            <person name="Rodionov D.A."/>
            <person name="Khoroshkin M.S."/>
            <person name="Griffin N.W."/>
            <person name="Cheng J."/>
            <person name="Latreille P."/>
            <person name="Kerstetter R.A."/>
            <person name="Terrapon N."/>
            <person name="Henrissat B."/>
            <person name="Osterman A.L."/>
            <person name="Gordon J.I."/>
        </authorList>
    </citation>
    <scope>NUCLEOTIDE SEQUENCE [LARGE SCALE GENOMIC DNA]</scope>
    <source>
        <strain evidence="5 6">WH2</strain>
    </source>
</reference>
<accession>A0A0P0GUK0</accession>
<comment type="similarity">
    <text evidence="1">Belongs to the type-I restriction system S methylase family.</text>
</comment>
<dbReference type="Proteomes" id="UP000061809">
    <property type="component" value="Chromosome"/>
</dbReference>
<evidence type="ECO:0000256" key="3">
    <source>
        <dbReference type="ARBA" id="ARBA00023125"/>
    </source>
</evidence>
<dbReference type="SUPFAM" id="SSF116734">
    <property type="entry name" value="DNA methylase specificity domain"/>
    <property type="match status" value="2"/>
</dbReference>